<protein>
    <submittedName>
        <fullName evidence="2">Uncharacterized protein</fullName>
    </submittedName>
</protein>
<feature type="compositionally biased region" description="Basic and acidic residues" evidence="1">
    <location>
        <begin position="537"/>
        <end position="551"/>
    </location>
</feature>
<dbReference type="OrthoDB" id="2426854at2759"/>
<name>A0A197JQG6_9FUNG</name>
<evidence type="ECO:0000313" key="3">
    <source>
        <dbReference type="Proteomes" id="UP000078512"/>
    </source>
</evidence>
<dbReference type="EMBL" id="KV442064">
    <property type="protein sequence ID" value="OAQ26706.1"/>
    <property type="molecule type" value="Genomic_DNA"/>
</dbReference>
<keyword evidence="3" id="KW-1185">Reference proteome</keyword>
<dbReference type="Proteomes" id="UP000078512">
    <property type="component" value="Unassembled WGS sequence"/>
</dbReference>
<sequence length="551" mass="62111">MSGSNTASTERLRLTHLINQGRQRAGIQLIDSNDASVDALLEPETLRALTHIRDPSFDPSAYPRALECVEQDVSSKVKVVLFYLRRLQIPRVQVDRYLLRYPADKLWVEANLARFPKAPSLSILYVGMTCHGLYQRHLDDNQSTSPSRITTLQKLIEKELTDTTATSTLSSNTDVFRWAKLDQQLHKGHGDARTHIIAQDIERNLIALGGPHLANSSAGGIQYPWVVSDHLMADHYRRNQVKGEKVATEKCLEELIDQGTRPARVGSWTVTALVTKDITSEALKGGYRYDSTMAGQAPQLELRLRQCTRDLVDDSIDLDVFPRARTDIFACSSRHYPILLALLFLSQYLSITRPLLLVTHSLPALNIFQKGLLQKCWRNKDGVSLMSKHLRSQQPSHQDLIETFGREDAVEWDKALTYNNKTFLASLGTVSVVQYGPLSDDWCLYLPERHPGNGFYNPVIAHSYATLSFLTKVLYVVALPFVVAFAEEMDLEEKSEKEKRAEGYGRSGGEAQEEDDDRVGAFDGVDKVRRIRRGKMDRRAKDPDRGDPGHV</sequence>
<feature type="region of interest" description="Disordered" evidence="1">
    <location>
        <begin position="494"/>
        <end position="551"/>
    </location>
</feature>
<gene>
    <name evidence="2" type="ORF">K457DRAFT_128047</name>
</gene>
<dbReference type="AlphaFoldDB" id="A0A197JQG6"/>
<evidence type="ECO:0000313" key="2">
    <source>
        <dbReference type="EMBL" id="OAQ26706.1"/>
    </source>
</evidence>
<accession>A0A197JQG6</accession>
<proteinExistence type="predicted"/>
<feature type="compositionally biased region" description="Basic and acidic residues" evidence="1">
    <location>
        <begin position="518"/>
        <end position="528"/>
    </location>
</feature>
<organism evidence="2 3">
    <name type="scientific">Linnemannia elongata AG-77</name>
    <dbReference type="NCBI Taxonomy" id="1314771"/>
    <lineage>
        <taxon>Eukaryota</taxon>
        <taxon>Fungi</taxon>
        <taxon>Fungi incertae sedis</taxon>
        <taxon>Mucoromycota</taxon>
        <taxon>Mortierellomycotina</taxon>
        <taxon>Mortierellomycetes</taxon>
        <taxon>Mortierellales</taxon>
        <taxon>Mortierellaceae</taxon>
        <taxon>Linnemannia</taxon>
    </lineage>
</organism>
<reference evidence="2 3" key="1">
    <citation type="submission" date="2016-05" db="EMBL/GenBank/DDBJ databases">
        <title>Genome sequencing reveals origins of a unique bacterial endosymbiosis in the earliest lineages of terrestrial Fungi.</title>
        <authorList>
            <consortium name="DOE Joint Genome Institute"/>
            <person name="Uehling J."/>
            <person name="Gryganskyi A."/>
            <person name="Hameed K."/>
            <person name="Tschaplinski T."/>
            <person name="Misztal P."/>
            <person name="Wu S."/>
            <person name="Desiro A."/>
            <person name="Vande Pol N."/>
            <person name="Du Z.-Y."/>
            <person name="Zienkiewicz A."/>
            <person name="Zienkiewicz K."/>
            <person name="Morin E."/>
            <person name="Tisserant E."/>
            <person name="Splivallo R."/>
            <person name="Hainaut M."/>
            <person name="Henrissat B."/>
            <person name="Ohm R."/>
            <person name="Kuo A."/>
            <person name="Yan J."/>
            <person name="Lipzen A."/>
            <person name="Nolan M."/>
            <person name="Labutti K."/>
            <person name="Barry K."/>
            <person name="Goldstein A."/>
            <person name="Labbe J."/>
            <person name="Schadt C."/>
            <person name="Tuskan G."/>
            <person name="Grigoriev I."/>
            <person name="Martin F."/>
            <person name="Vilgalys R."/>
            <person name="Bonito G."/>
        </authorList>
    </citation>
    <scope>NUCLEOTIDE SEQUENCE [LARGE SCALE GENOMIC DNA]</scope>
    <source>
        <strain evidence="2 3">AG-77</strain>
    </source>
</reference>
<feature type="compositionally biased region" description="Basic and acidic residues" evidence="1">
    <location>
        <begin position="494"/>
        <end position="503"/>
    </location>
</feature>
<evidence type="ECO:0000256" key="1">
    <source>
        <dbReference type="SAM" id="MobiDB-lite"/>
    </source>
</evidence>